<proteinExistence type="predicted"/>
<keyword evidence="2" id="KW-1185">Reference proteome</keyword>
<dbReference type="RefSeq" id="WP_170259066.1">
    <property type="nucleotide sequence ID" value="NZ_BKAF01000003.1"/>
</dbReference>
<dbReference type="EMBL" id="FOQG01000002">
    <property type="protein sequence ID" value="SFH77679.1"/>
    <property type="molecule type" value="Genomic_DNA"/>
</dbReference>
<dbReference type="InterPro" id="IPR021903">
    <property type="entry name" value="DUF3515"/>
</dbReference>
<evidence type="ECO:0000313" key="2">
    <source>
        <dbReference type="Proteomes" id="UP000198649"/>
    </source>
</evidence>
<organism evidence="1 2">
    <name type="scientific">Nocardioides psychrotolerans</name>
    <dbReference type="NCBI Taxonomy" id="1005945"/>
    <lineage>
        <taxon>Bacteria</taxon>
        <taxon>Bacillati</taxon>
        <taxon>Actinomycetota</taxon>
        <taxon>Actinomycetes</taxon>
        <taxon>Propionibacteriales</taxon>
        <taxon>Nocardioidaceae</taxon>
        <taxon>Nocardioides</taxon>
    </lineage>
</organism>
<evidence type="ECO:0000313" key="1">
    <source>
        <dbReference type="EMBL" id="SFH77679.1"/>
    </source>
</evidence>
<dbReference type="STRING" id="1005945.SAMN05216561_102210"/>
<gene>
    <name evidence="1" type="ORF">SAMN05216561_102210</name>
</gene>
<protein>
    <recommendedName>
        <fullName evidence="3">DUF3515 domain-containing protein</fullName>
    </recommendedName>
</protein>
<dbReference type="Pfam" id="PF12028">
    <property type="entry name" value="DUF3515"/>
    <property type="match status" value="1"/>
</dbReference>
<accession>A0A1I3CTS8</accession>
<name>A0A1I3CTS8_9ACTN</name>
<dbReference type="Proteomes" id="UP000198649">
    <property type="component" value="Unassembled WGS sequence"/>
</dbReference>
<evidence type="ECO:0008006" key="3">
    <source>
        <dbReference type="Google" id="ProtNLM"/>
    </source>
</evidence>
<sequence>MSLTHFRRRPGPARVRGVAASAAFPTLATLSLLLSACSSTPEIASADLGTEDQQACEQLVDALPATLNDLEQVDVEPADALGAAWGDPAIVLTCGVALPDDYDPFSTCDDVNGVGWFAPPDSLEEDAQDEQVTVTAVSYRPLIQLVVPADYRPDGVSAALTDLTEAVKSTLRLEQPCT</sequence>
<dbReference type="AlphaFoldDB" id="A0A1I3CTS8"/>
<reference evidence="1 2" key="1">
    <citation type="submission" date="2016-10" db="EMBL/GenBank/DDBJ databases">
        <authorList>
            <person name="de Groot N.N."/>
        </authorList>
    </citation>
    <scope>NUCLEOTIDE SEQUENCE [LARGE SCALE GENOMIC DNA]</scope>
    <source>
        <strain evidence="1 2">CGMCC 1.11156</strain>
    </source>
</reference>